<feature type="domain" description="Plasmodium falciparum erythrocyte membrane protein 1 acidic terminal segment" evidence="3">
    <location>
        <begin position="320"/>
        <end position="427"/>
    </location>
</feature>
<name>A0A2P9DSL8_PLARE</name>
<keyword evidence="1" id="KW-0175">Coiled coil</keyword>
<dbReference type="Pfam" id="PF15445">
    <property type="entry name" value="ATS"/>
    <property type="match status" value="1"/>
</dbReference>
<evidence type="ECO:0000256" key="2">
    <source>
        <dbReference type="SAM" id="SignalP"/>
    </source>
</evidence>
<feature type="chain" id="PRO_5015104558" evidence="2">
    <location>
        <begin position="22"/>
        <end position="514"/>
    </location>
</feature>
<dbReference type="VEuPathDB" id="PlasmoDB:PRG01_0022100"/>
<gene>
    <name evidence="4" type="ORF">PRG01_0022100</name>
</gene>
<dbReference type="NCBIfam" id="TIGR01477">
    <property type="entry name" value="RIFIN"/>
    <property type="match status" value="1"/>
</dbReference>
<reference evidence="4 5" key="1">
    <citation type="submission" date="2016-09" db="EMBL/GenBank/DDBJ databases">
        <authorList>
            <consortium name="Pathogen Informatics"/>
        </authorList>
    </citation>
    <scope>NUCLEOTIDE SEQUENCE [LARGE SCALE GENOMIC DNA]</scope>
</reference>
<feature type="signal peptide" evidence="2">
    <location>
        <begin position="1"/>
        <end position="21"/>
    </location>
</feature>
<evidence type="ECO:0000256" key="1">
    <source>
        <dbReference type="SAM" id="Coils"/>
    </source>
</evidence>
<dbReference type="VEuPathDB" id="PlasmoDB:PRCDC_0061300"/>
<feature type="coiled-coil region" evidence="1">
    <location>
        <begin position="69"/>
        <end position="96"/>
    </location>
</feature>
<accession>A0A2P9DSL8</accession>
<sequence length="514" mass="58181">MKQHYSKILLFLLPLNILVTSYHVYNKNKPSITSHHTPIYTSRLLSECDTESSIYDNDEEIISVKEIFDRQTSQRFEEYEERMKEKRQKRKEQRDKNIQKIIQKDKMEKNLAEKIEKGCLMCGCGLGSVAGSVGLFGGIAINIWKNVALDVGIKEAIKAAAAEISAAANAAGAAEIMKLIKSTFFIDKLGETPLQSIFTTKTYTNASVITQAVQKLHFEKCTYDPVTKVRFPYGDGNRHIPICRSVWQQTQAVSKTGERISSMEVIGKTVQNIASDANGVANAAAEAAEATEKAKAIKTSTDAIEAAMKRAKKPNITSGHTNLFRVIFISQNVYEIFTTKSSNRYVPYECDRYKRKTYIYKEGEETENYNYIRDISSSDITSSSQSEYEELYINDIYIPGSPKYKTLIEVVLEPSKRNTFNLSSEPAVPLNHELQNDNIYMYSESNILHVIMDEKPSIISIQDRFLDLLDIPSSSHDDIHKINDETYNIISTKNIYIKPQTRTPPSNKSDEQIS</sequence>
<keyword evidence="2" id="KW-0732">Signal</keyword>
<dbReference type="Pfam" id="PF02009">
    <property type="entry name" value="RIFIN"/>
    <property type="match status" value="1"/>
</dbReference>
<dbReference type="InterPro" id="IPR029211">
    <property type="entry name" value="PfEMP1_ATS"/>
</dbReference>
<dbReference type="Proteomes" id="UP000240500">
    <property type="component" value="Unassembled WGS sequence"/>
</dbReference>
<dbReference type="AlphaFoldDB" id="A0A2P9DSL8"/>
<evidence type="ECO:0000259" key="3">
    <source>
        <dbReference type="Pfam" id="PF15445"/>
    </source>
</evidence>
<organism evidence="4 5">
    <name type="scientific">Plasmodium reichenowi</name>
    <dbReference type="NCBI Taxonomy" id="5854"/>
    <lineage>
        <taxon>Eukaryota</taxon>
        <taxon>Sar</taxon>
        <taxon>Alveolata</taxon>
        <taxon>Apicomplexa</taxon>
        <taxon>Aconoidasida</taxon>
        <taxon>Haemosporida</taxon>
        <taxon>Plasmodiidae</taxon>
        <taxon>Plasmodium</taxon>
        <taxon>Plasmodium (Laverania)</taxon>
    </lineage>
</organism>
<dbReference type="InterPro" id="IPR006373">
    <property type="entry name" value="VSA_Rifin"/>
</dbReference>
<proteinExistence type="predicted"/>
<evidence type="ECO:0000313" key="4">
    <source>
        <dbReference type="EMBL" id="SOV83998.1"/>
    </source>
</evidence>
<dbReference type="EMBL" id="OFAE01000008">
    <property type="protein sequence ID" value="SOV83998.1"/>
    <property type="molecule type" value="Genomic_DNA"/>
</dbReference>
<protein>
    <submittedName>
        <fullName evidence="4">Rifin PIR protein, putative</fullName>
    </submittedName>
</protein>
<dbReference type="VEuPathDB" id="PlasmoDB:PRCDC_0058300"/>
<evidence type="ECO:0000313" key="5">
    <source>
        <dbReference type="Proteomes" id="UP000240500"/>
    </source>
</evidence>